<feature type="domain" description="Uncharacterised" evidence="1">
    <location>
        <begin position="58"/>
        <end position="268"/>
    </location>
</feature>
<dbReference type="InterPro" id="IPR011119">
    <property type="entry name" value="Unchr_helicase_relaxase_TraI"/>
</dbReference>
<dbReference type="AlphaFoldDB" id="A0A345CNQ2"/>
<evidence type="ECO:0000259" key="2">
    <source>
        <dbReference type="Pfam" id="PF07515"/>
    </source>
</evidence>
<dbReference type="RefSeq" id="WP_245181494.1">
    <property type="nucleotide sequence ID" value="NZ_CP013970.1"/>
</dbReference>
<evidence type="ECO:0000313" key="3">
    <source>
        <dbReference type="EMBL" id="AXF75069.1"/>
    </source>
</evidence>
<evidence type="ECO:0008006" key="5">
    <source>
        <dbReference type="Google" id="ProtNLM"/>
    </source>
</evidence>
<dbReference type="InterPro" id="IPR036390">
    <property type="entry name" value="WH_DNA-bd_sf"/>
</dbReference>
<dbReference type="NCBIfam" id="TIGR03760">
    <property type="entry name" value="ICE_TraI_Pfluor"/>
    <property type="match status" value="1"/>
</dbReference>
<evidence type="ECO:0000313" key="4">
    <source>
        <dbReference type="Proteomes" id="UP000264980"/>
    </source>
</evidence>
<dbReference type="Pfam" id="PF07515">
    <property type="entry name" value="TraI_2_C"/>
    <property type="match status" value="1"/>
</dbReference>
<sequence>MAEDHLHLIVASVLASPIDWREQKRQRRVNMMRQLFARLLTGRTAKDLALSVSSPPAGYYYPQSAAGLLSTEERVRTLVRIWENTSLPKETYQALCLAPLQACAEVMQQFPYSNAGRFAYPGGMLDATLKTLLYAVMKARSYMLPPGVPPEDQARDSAAWNTVVFYAALFSHLSALGSLKVELDDGSVWIPFDGQPASAYRFRFVPPGMAGADICLGALFASRVLPGDVFSWLKQHPPALDMLMLWIGGQRAQCGVINAIVSDAIHEVTGSAPVQPVVLVSGGSSVVGATLPVSSALLPVDSAPQTPPAMSAGAAPLVLASALDPSAGSESVPDVAATEAPLPEPEIHMDEDAGNTDWEDVAAFLGYEEAAQGSAVKNAGLAAPESSPDTASLGERFWLWLLKSVEDGSLAVNTPEARVHLVAGSVFIQAPAIFHQFAAENEDVDDIDSLRQDVEALPHIRRSEGKLYRCRLYEAESAGGGLYQPFGLFHRRPPCLRAESCSGRQSVDGGAKTPVTGPPCWLILAFWFTLAA</sequence>
<evidence type="ECO:0000259" key="1">
    <source>
        <dbReference type="Pfam" id="PF07514"/>
    </source>
</evidence>
<dbReference type="EMBL" id="CP013970">
    <property type="protein sequence ID" value="AXF75069.1"/>
    <property type="molecule type" value="Genomic_DNA"/>
</dbReference>
<dbReference type="InterPro" id="IPR022391">
    <property type="entry name" value="ICE_relaxase_PFGI-1"/>
</dbReference>
<dbReference type="Gene3D" id="1.10.10.10">
    <property type="entry name" value="Winged helix-like DNA-binding domain superfamily/Winged helix DNA-binding domain"/>
    <property type="match status" value="1"/>
</dbReference>
<name>A0A345CNQ2_9GAMM</name>
<gene>
    <name evidence="3" type="ORF">AV903_01420</name>
</gene>
<accession>A0A345CNQ2</accession>
<protein>
    <recommendedName>
        <fullName evidence="5">Relaxase</fullName>
    </recommendedName>
</protein>
<dbReference type="Pfam" id="PF07514">
    <property type="entry name" value="TraI_2"/>
    <property type="match status" value="1"/>
</dbReference>
<feature type="domain" description="Putative conjugal transfer nickase/helicase TraI C-terminal" evidence="2">
    <location>
        <begin position="393"/>
        <end position="470"/>
    </location>
</feature>
<dbReference type="InterPro" id="IPR036388">
    <property type="entry name" value="WH-like_DNA-bd_sf"/>
</dbReference>
<dbReference type="Proteomes" id="UP000264980">
    <property type="component" value="Chromosome"/>
</dbReference>
<dbReference type="InterPro" id="IPR011093">
    <property type="entry name" value="TraI_2_C"/>
</dbReference>
<organism evidence="3 4">
    <name type="scientific">Erwinia tracheiphila</name>
    <dbReference type="NCBI Taxonomy" id="65700"/>
    <lineage>
        <taxon>Bacteria</taxon>
        <taxon>Pseudomonadati</taxon>
        <taxon>Pseudomonadota</taxon>
        <taxon>Gammaproteobacteria</taxon>
        <taxon>Enterobacterales</taxon>
        <taxon>Erwiniaceae</taxon>
        <taxon>Erwinia</taxon>
    </lineage>
</organism>
<reference evidence="3 4" key="1">
    <citation type="submission" date="2016-01" db="EMBL/GenBank/DDBJ databases">
        <authorList>
            <person name="Oliw E.H."/>
        </authorList>
    </citation>
    <scope>NUCLEOTIDE SEQUENCE [LARGE SCALE GENOMIC DNA]</scope>
    <source>
        <strain evidence="3 4">MDcuke</strain>
    </source>
</reference>
<dbReference type="Gene3D" id="2.40.10.200">
    <property type="entry name" value="STY4665 C-terminal domain-like"/>
    <property type="match status" value="1"/>
</dbReference>
<dbReference type="Gene3D" id="1.10.3210.40">
    <property type="match status" value="1"/>
</dbReference>
<proteinExistence type="predicted"/>
<dbReference type="SUPFAM" id="SSF46785">
    <property type="entry name" value="Winged helix' DNA-binding domain"/>
    <property type="match status" value="1"/>
</dbReference>